<dbReference type="GO" id="GO:0004641">
    <property type="term" value="F:phosphoribosylformylglycinamidine cyclo-ligase activity"/>
    <property type="evidence" value="ECO:0007669"/>
    <property type="project" value="UniProtKB-UniRule"/>
</dbReference>
<dbReference type="InterPro" id="IPR010918">
    <property type="entry name" value="PurM-like_C_dom"/>
</dbReference>
<dbReference type="Gene3D" id="3.30.1330.10">
    <property type="entry name" value="PurM-like, N-terminal domain"/>
    <property type="match status" value="1"/>
</dbReference>
<sequence>MSQSSAAPNAPITYAAAGVDTAAGDRAVELMKASVAATMTPAVVGEVGGFAGMVDVSELRSYRRPLLATSTDGVGTKVAIAQALDVHDTIGQDLVGMVIDDIVVVGARPLLMTDYIACGKVVPQRIADIVRGVAQACAAVGTPLLGGETAEHPGLMEPDEYDVAGAATGVVEADRTLGAQRVRPGDVLVALAASGLHSNGYSLVRRVMAHSGWQLEREVPEFGRTLGQELLEPTRLYTRVLLDLIAQVDPADADPDQLRIRALAHVTGGGLGANLARVLPAGTIADVDRGSWTVPAVFDVVRRLGAVPWEDLESTLNLGVGMVAVVAADAVDEVLRGAAAAGVPAWVLGAVNDAADYTPRGRVIAGTKGVDGGGVDLLGTYRTA</sequence>
<dbReference type="CDD" id="cd02196">
    <property type="entry name" value="PurM"/>
    <property type="match status" value="1"/>
</dbReference>
<dbReference type="InterPro" id="IPR036676">
    <property type="entry name" value="PurM-like_C_sf"/>
</dbReference>
<evidence type="ECO:0000256" key="9">
    <source>
        <dbReference type="ARBA" id="ARBA00032931"/>
    </source>
</evidence>
<evidence type="ECO:0000313" key="15">
    <source>
        <dbReference type="EMBL" id="SDM87040.1"/>
    </source>
</evidence>
<dbReference type="PANTHER" id="PTHR10520">
    <property type="entry name" value="TRIFUNCTIONAL PURINE BIOSYNTHETIC PROTEIN ADENOSINE-3-RELATED"/>
    <property type="match status" value="1"/>
</dbReference>
<protein>
    <recommendedName>
        <fullName evidence="4 12">Phosphoribosylformylglycinamidine cyclo-ligase</fullName>
        <ecNumber evidence="3 12">6.3.3.1</ecNumber>
    </recommendedName>
    <alternativeName>
        <fullName evidence="9 12">AIR synthase</fullName>
    </alternativeName>
    <alternativeName>
        <fullName evidence="10 12">AIRS</fullName>
    </alternativeName>
    <alternativeName>
        <fullName evidence="8 12">Phosphoribosyl-aminoimidazole synthetase</fullName>
    </alternativeName>
</protein>
<dbReference type="GO" id="GO:0005524">
    <property type="term" value="F:ATP binding"/>
    <property type="evidence" value="ECO:0007669"/>
    <property type="project" value="UniProtKB-KW"/>
</dbReference>
<evidence type="ECO:0000256" key="6">
    <source>
        <dbReference type="ARBA" id="ARBA00022741"/>
    </source>
</evidence>
<evidence type="ECO:0000256" key="2">
    <source>
        <dbReference type="ARBA" id="ARBA00010280"/>
    </source>
</evidence>
<dbReference type="OrthoDB" id="9777881at2"/>
<dbReference type="Gene3D" id="3.90.650.10">
    <property type="entry name" value="PurM-like C-terminal domain"/>
    <property type="match status" value="1"/>
</dbReference>
<comment type="pathway">
    <text evidence="1 12">Purine metabolism; IMP biosynthesis via de novo pathway; 5-amino-1-(5-phospho-D-ribosyl)imidazole from N(2)-formyl-N(1)-(5-phospho-D-ribosyl)glycinamide: step 2/2.</text>
</comment>
<evidence type="ECO:0000256" key="10">
    <source>
        <dbReference type="ARBA" id="ARBA00033093"/>
    </source>
</evidence>
<reference evidence="15 16" key="1">
    <citation type="submission" date="2016-10" db="EMBL/GenBank/DDBJ databases">
        <authorList>
            <person name="de Groot N.N."/>
        </authorList>
    </citation>
    <scope>NUCLEOTIDE SEQUENCE [LARGE SCALE GENOMIC DNA]</scope>
    <source>
        <strain evidence="15 16">KPR-7B</strain>
    </source>
</reference>
<keyword evidence="7 12" id="KW-0067">ATP-binding</keyword>
<dbReference type="EMBL" id="FNHU01000008">
    <property type="protein sequence ID" value="SDM87040.1"/>
    <property type="molecule type" value="Genomic_DNA"/>
</dbReference>
<dbReference type="AlphaFoldDB" id="A0A1G9WRE3"/>
<keyword evidence="5 12" id="KW-0436">Ligase</keyword>
<dbReference type="Pfam" id="PF02769">
    <property type="entry name" value="AIRS_C"/>
    <property type="match status" value="1"/>
</dbReference>
<evidence type="ECO:0000256" key="5">
    <source>
        <dbReference type="ARBA" id="ARBA00022598"/>
    </source>
</evidence>
<dbReference type="UniPathway" id="UPA00074">
    <property type="reaction ID" value="UER00129"/>
</dbReference>
<comment type="catalytic activity">
    <reaction evidence="11 12">
        <text>2-formamido-N(1)-(5-O-phospho-beta-D-ribosyl)acetamidine + ATP = 5-amino-1-(5-phospho-beta-D-ribosyl)imidazole + ADP + phosphate + H(+)</text>
        <dbReference type="Rhea" id="RHEA:23032"/>
        <dbReference type="ChEBI" id="CHEBI:15378"/>
        <dbReference type="ChEBI" id="CHEBI:30616"/>
        <dbReference type="ChEBI" id="CHEBI:43474"/>
        <dbReference type="ChEBI" id="CHEBI:137981"/>
        <dbReference type="ChEBI" id="CHEBI:147287"/>
        <dbReference type="ChEBI" id="CHEBI:456216"/>
        <dbReference type="EC" id="6.3.3.1"/>
    </reaction>
</comment>
<dbReference type="RefSeq" id="WP_092610542.1">
    <property type="nucleotide sequence ID" value="NZ_FNHU01000008.1"/>
</dbReference>
<dbReference type="InterPro" id="IPR004733">
    <property type="entry name" value="PurM_cligase"/>
</dbReference>
<evidence type="ECO:0000313" key="16">
    <source>
        <dbReference type="Proteomes" id="UP000199671"/>
    </source>
</evidence>
<dbReference type="GO" id="GO:0004637">
    <property type="term" value="F:phosphoribosylamine-glycine ligase activity"/>
    <property type="evidence" value="ECO:0007669"/>
    <property type="project" value="TreeGrafter"/>
</dbReference>
<evidence type="ECO:0000256" key="8">
    <source>
        <dbReference type="ARBA" id="ARBA00031908"/>
    </source>
</evidence>
<keyword evidence="12" id="KW-0963">Cytoplasm</keyword>
<dbReference type="EC" id="6.3.3.1" evidence="3 12"/>
<dbReference type="HAMAP" id="MF_00741">
    <property type="entry name" value="AIRS"/>
    <property type="match status" value="1"/>
</dbReference>
<comment type="similarity">
    <text evidence="2 12">Belongs to the AIR synthase family.</text>
</comment>
<dbReference type="InterPro" id="IPR016188">
    <property type="entry name" value="PurM-like_N"/>
</dbReference>
<keyword evidence="6 12" id="KW-0547">Nucleotide-binding</keyword>
<comment type="subcellular location">
    <subcellularLocation>
        <location evidence="12">Cytoplasm</location>
    </subcellularLocation>
</comment>
<dbReference type="Proteomes" id="UP000199671">
    <property type="component" value="Unassembled WGS sequence"/>
</dbReference>
<evidence type="ECO:0000256" key="12">
    <source>
        <dbReference type="HAMAP-Rule" id="MF_00741"/>
    </source>
</evidence>
<dbReference type="SUPFAM" id="SSF55326">
    <property type="entry name" value="PurM N-terminal domain-like"/>
    <property type="match status" value="1"/>
</dbReference>
<evidence type="ECO:0000259" key="14">
    <source>
        <dbReference type="Pfam" id="PF02769"/>
    </source>
</evidence>
<dbReference type="GO" id="GO:0005829">
    <property type="term" value="C:cytosol"/>
    <property type="evidence" value="ECO:0007669"/>
    <property type="project" value="TreeGrafter"/>
</dbReference>
<keyword evidence="12" id="KW-0658">Purine biosynthesis</keyword>
<evidence type="ECO:0000256" key="11">
    <source>
        <dbReference type="ARBA" id="ARBA00049057"/>
    </source>
</evidence>
<name>A0A1G9WRE3_9ACTO</name>
<dbReference type="GO" id="GO:0046084">
    <property type="term" value="P:adenine biosynthetic process"/>
    <property type="evidence" value="ECO:0007669"/>
    <property type="project" value="TreeGrafter"/>
</dbReference>
<proteinExistence type="inferred from homology"/>
<dbReference type="InterPro" id="IPR036921">
    <property type="entry name" value="PurM-like_N_sf"/>
</dbReference>
<dbReference type="PANTHER" id="PTHR10520:SF12">
    <property type="entry name" value="TRIFUNCTIONAL PURINE BIOSYNTHETIC PROTEIN ADENOSINE-3"/>
    <property type="match status" value="1"/>
</dbReference>
<evidence type="ECO:0000259" key="13">
    <source>
        <dbReference type="Pfam" id="PF00586"/>
    </source>
</evidence>
<dbReference type="FunFam" id="3.30.1330.10:FF:000001">
    <property type="entry name" value="Phosphoribosylformylglycinamidine cyclo-ligase"/>
    <property type="match status" value="1"/>
</dbReference>
<accession>A0A1G9WRE3</accession>
<dbReference type="NCBIfam" id="TIGR00878">
    <property type="entry name" value="purM"/>
    <property type="match status" value="1"/>
</dbReference>
<evidence type="ECO:0000256" key="7">
    <source>
        <dbReference type="ARBA" id="ARBA00022840"/>
    </source>
</evidence>
<organism evidence="15 16">
    <name type="scientific">Actinomyces ruminicola</name>
    <dbReference type="NCBI Taxonomy" id="332524"/>
    <lineage>
        <taxon>Bacteria</taxon>
        <taxon>Bacillati</taxon>
        <taxon>Actinomycetota</taxon>
        <taxon>Actinomycetes</taxon>
        <taxon>Actinomycetales</taxon>
        <taxon>Actinomycetaceae</taxon>
        <taxon>Actinomyces</taxon>
    </lineage>
</organism>
<evidence type="ECO:0000256" key="4">
    <source>
        <dbReference type="ARBA" id="ARBA00020367"/>
    </source>
</evidence>
<dbReference type="Pfam" id="PF00586">
    <property type="entry name" value="AIRS"/>
    <property type="match status" value="1"/>
</dbReference>
<gene>
    <name evidence="12" type="primary">purM</name>
    <name evidence="15" type="ORF">SAMN04487766_10814</name>
</gene>
<evidence type="ECO:0000256" key="1">
    <source>
        <dbReference type="ARBA" id="ARBA00004686"/>
    </source>
</evidence>
<evidence type="ECO:0000256" key="3">
    <source>
        <dbReference type="ARBA" id="ARBA00013047"/>
    </source>
</evidence>
<feature type="domain" description="PurM-like N-terminal" evidence="13">
    <location>
        <begin position="67"/>
        <end position="171"/>
    </location>
</feature>
<dbReference type="GO" id="GO:0006189">
    <property type="term" value="P:'de novo' IMP biosynthetic process"/>
    <property type="evidence" value="ECO:0007669"/>
    <property type="project" value="UniProtKB-UniRule"/>
</dbReference>
<feature type="domain" description="PurM-like C-terminal" evidence="14">
    <location>
        <begin position="183"/>
        <end position="357"/>
    </location>
</feature>
<dbReference type="SUPFAM" id="SSF56042">
    <property type="entry name" value="PurM C-terminal domain-like"/>
    <property type="match status" value="1"/>
</dbReference>